<evidence type="ECO:0000313" key="3">
    <source>
        <dbReference type="Proteomes" id="UP000035481"/>
    </source>
</evidence>
<evidence type="ECO:0000256" key="1">
    <source>
        <dbReference type="SAM" id="MobiDB-lite"/>
    </source>
</evidence>
<comment type="caution">
    <text evidence="2">The sequence shown here is derived from an EMBL/GenBank/DDBJ whole genome shotgun (WGS) entry which is preliminary data.</text>
</comment>
<feature type="region of interest" description="Disordered" evidence="1">
    <location>
        <begin position="70"/>
        <end position="90"/>
    </location>
</feature>
<dbReference type="STRING" id="1440762.Y882_02740"/>
<dbReference type="AlphaFoldDB" id="A0A0G9HCL9"/>
<name>A0A0G9HCL9_9GAMM</name>
<sequence length="159" mass="17217">MSLVAKIDAVMRAASKPLSARHVHAMMPTGTNLDTVGTLLSQRRRAGLLRTVTVDGVVCYEVNTELEDEPLERGRPGRKPRMQDAIDGPSMRAPASPVLVEFVRAGEIIASESLDTLIANRGPRHLIDMIGDAARDLSEARYQLTLTVQVPDAASEACE</sequence>
<dbReference type="Proteomes" id="UP000035481">
    <property type="component" value="Unassembled WGS sequence"/>
</dbReference>
<dbReference type="PATRIC" id="fig|1440762.4.peg.3329"/>
<gene>
    <name evidence="2" type="ORF">Y882_02740</name>
</gene>
<protein>
    <submittedName>
        <fullName evidence="2">Uncharacterized protein</fullName>
    </submittedName>
</protein>
<reference evidence="2 3" key="1">
    <citation type="journal article" date="2015" name="Antonie Van Leeuwenhoek">
        <title>A phylogenomic and molecular marker based taxonomic framework for the order Xanthomonadales: proposal to transfer the families Algiphilaceae and Solimonadaceae to the order Nevskiales ord. nov. and to create a new family within the order Xanthomonadales, the family Rhodanobacteraceae fam. nov., containing the genus Rhodanobacter and its closest relatives.</title>
        <authorList>
            <person name="Naushad S."/>
            <person name="Adeolu M."/>
            <person name="Wong S."/>
            <person name="Sohail M."/>
            <person name="Schellhorn H.E."/>
            <person name="Gupta R.S."/>
        </authorList>
    </citation>
    <scope>NUCLEOTIDE SEQUENCE [LARGE SCALE GENOMIC DNA]</scope>
    <source>
        <strain evidence="2 3">DSM 16301</strain>
    </source>
</reference>
<dbReference type="EMBL" id="JPLA01000006">
    <property type="protein sequence ID" value="KLD65452.1"/>
    <property type="molecule type" value="Genomic_DNA"/>
</dbReference>
<dbReference type="RefSeq" id="WP_046970337.1">
    <property type="nucleotide sequence ID" value="NZ_JPLA01000006.1"/>
</dbReference>
<organism evidence="2 3">
    <name type="scientific">Dyella japonica DSM 16301</name>
    <dbReference type="NCBI Taxonomy" id="1440762"/>
    <lineage>
        <taxon>Bacteria</taxon>
        <taxon>Pseudomonadati</taxon>
        <taxon>Pseudomonadota</taxon>
        <taxon>Gammaproteobacteria</taxon>
        <taxon>Lysobacterales</taxon>
        <taxon>Rhodanobacteraceae</taxon>
        <taxon>Dyella</taxon>
    </lineage>
</organism>
<proteinExistence type="predicted"/>
<accession>A0A0G9HCL9</accession>
<evidence type="ECO:0000313" key="2">
    <source>
        <dbReference type="EMBL" id="KLD65452.1"/>
    </source>
</evidence>